<evidence type="ECO:0000256" key="1">
    <source>
        <dbReference type="SAM" id="SignalP"/>
    </source>
</evidence>
<keyword evidence="3" id="KW-1185">Reference proteome</keyword>
<reference evidence="2 3" key="1">
    <citation type="submission" date="2019-02" db="EMBL/GenBank/DDBJ databases">
        <title>Deep-cultivation of Planctomycetes and their phenomic and genomic characterization uncovers novel biology.</title>
        <authorList>
            <person name="Wiegand S."/>
            <person name="Jogler M."/>
            <person name="Boedeker C."/>
            <person name="Pinto D."/>
            <person name="Vollmers J."/>
            <person name="Rivas-Marin E."/>
            <person name="Kohn T."/>
            <person name="Peeters S.H."/>
            <person name="Heuer A."/>
            <person name="Rast P."/>
            <person name="Oberbeckmann S."/>
            <person name="Bunk B."/>
            <person name="Jeske O."/>
            <person name="Meyerdierks A."/>
            <person name="Storesund J.E."/>
            <person name="Kallscheuer N."/>
            <person name="Luecker S."/>
            <person name="Lage O.M."/>
            <person name="Pohl T."/>
            <person name="Merkel B.J."/>
            <person name="Hornburger P."/>
            <person name="Mueller R.-W."/>
            <person name="Bruemmer F."/>
            <person name="Labrenz M."/>
            <person name="Spormann A.M."/>
            <person name="Op den Camp H."/>
            <person name="Overmann J."/>
            <person name="Amann R."/>
            <person name="Jetten M.S.M."/>
            <person name="Mascher T."/>
            <person name="Medema M.H."/>
            <person name="Devos D.P."/>
            <person name="Kaster A.-K."/>
            <person name="Ovreas L."/>
            <person name="Rohde M."/>
            <person name="Galperin M.Y."/>
            <person name="Jogler C."/>
        </authorList>
    </citation>
    <scope>NUCLEOTIDE SEQUENCE [LARGE SCALE GENOMIC DNA]</scope>
    <source>
        <strain evidence="2 3">FF011L</strain>
    </source>
</reference>
<sequence precursor="true">MFSIGSKFCVFSSLVAFLTLSHVEVSAQLLQPGFEEELLRSHQSSFNGGSLRDTLAALSSATDIPVWLDRRVDSGQEMSVPSAGPDVESAFQAVAAAADLVSLPLDRLVLVGRPEWVDRTGALILAAGSNAAASGTSGTAGPRRAAVSKENAIAMEWPFLTSSNEALQIVGDRMQVDVGTVQLPHDLWPAFQASAIRPSTILTLIGCEFDLWIRIDSEGKLRSSELPNLAAIEMPYPQNVVERARVQLMRMTPVPELSRQGDQTVVRGSPRVHRALQQRMAAAKMASSALADNPNRPGRRRVQGTPIVQYTLTWPNAPAGMAFQKLAEAGKLQLSIDPEVEESMDDRVQLDVKELTLAEVVQQIAEQVGVEVEVTPTNLYVRKKSGSVPKP</sequence>
<organism evidence="2 3">
    <name type="scientific">Roseimaritima multifibrata</name>
    <dbReference type="NCBI Taxonomy" id="1930274"/>
    <lineage>
        <taxon>Bacteria</taxon>
        <taxon>Pseudomonadati</taxon>
        <taxon>Planctomycetota</taxon>
        <taxon>Planctomycetia</taxon>
        <taxon>Pirellulales</taxon>
        <taxon>Pirellulaceae</taxon>
        <taxon>Roseimaritima</taxon>
    </lineage>
</organism>
<name>A0A517MJ20_9BACT</name>
<evidence type="ECO:0000313" key="3">
    <source>
        <dbReference type="Proteomes" id="UP000320672"/>
    </source>
</evidence>
<accession>A0A517MJ20</accession>
<dbReference type="Proteomes" id="UP000320672">
    <property type="component" value="Chromosome"/>
</dbReference>
<dbReference type="KEGG" id="rml:FF011L_35690"/>
<proteinExistence type="predicted"/>
<evidence type="ECO:0000313" key="2">
    <source>
        <dbReference type="EMBL" id="QDS94787.1"/>
    </source>
</evidence>
<dbReference type="EMBL" id="CP036262">
    <property type="protein sequence ID" value="QDS94787.1"/>
    <property type="molecule type" value="Genomic_DNA"/>
</dbReference>
<gene>
    <name evidence="2" type="ORF">FF011L_35690</name>
</gene>
<keyword evidence="1" id="KW-0732">Signal</keyword>
<dbReference type="AlphaFoldDB" id="A0A517MJ20"/>
<protein>
    <submittedName>
        <fullName evidence="2">Uncharacterized protein</fullName>
    </submittedName>
</protein>
<feature type="chain" id="PRO_5021946409" evidence="1">
    <location>
        <begin position="28"/>
        <end position="391"/>
    </location>
</feature>
<feature type="signal peptide" evidence="1">
    <location>
        <begin position="1"/>
        <end position="27"/>
    </location>
</feature>